<dbReference type="InterPro" id="IPR005493">
    <property type="entry name" value="RraA/RraA-like"/>
</dbReference>
<gene>
    <name evidence="11" type="ORF">ABS10_02815</name>
</gene>
<comment type="caution">
    <text evidence="11">The sequence shown here is derived from an EMBL/GenBank/DDBJ whole genome shotgun (WGS) entry which is preliminary data.</text>
</comment>
<dbReference type="InterPro" id="IPR036704">
    <property type="entry name" value="RraA/RraA-like_sf"/>
</dbReference>
<evidence type="ECO:0000256" key="3">
    <source>
        <dbReference type="ARBA" id="ARBA00008621"/>
    </source>
</evidence>
<dbReference type="GO" id="GO:0047443">
    <property type="term" value="F:4-hydroxy-4-methyl-2-oxoglutarate aldolase activity"/>
    <property type="evidence" value="ECO:0007669"/>
    <property type="project" value="UniProtKB-EC"/>
</dbReference>
<dbReference type="PANTHER" id="PTHR33254">
    <property type="entry name" value="4-HYDROXY-4-METHYL-2-OXOGLUTARATE ALDOLASE 3-RELATED"/>
    <property type="match status" value="1"/>
</dbReference>
<evidence type="ECO:0000256" key="6">
    <source>
        <dbReference type="ARBA" id="ARBA00023239"/>
    </source>
</evidence>
<dbReference type="SUPFAM" id="SSF89562">
    <property type="entry name" value="RraA-like"/>
    <property type="match status" value="1"/>
</dbReference>
<comment type="similarity">
    <text evidence="3 10">Belongs to the class II aldolase/RraA-like family.</text>
</comment>
<comment type="catalytic activity">
    <reaction evidence="8 10">
        <text>oxaloacetate + H(+) = pyruvate + CO2</text>
        <dbReference type="Rhea" id="RHEA:15641"/>
        <dbReference type="ChEBI" id="CHEBI:15361"/>
        <dbReference type="ChEBI" id="CHEBI:15378"/>
        <dbReference type="ChEBI" id="CHEBI:16452"/>
        <dbReference type="ChEBI" id="CHEBI:16526"/>
        <dbReference type="EC" id="4.1.1.112"/>
    </reaction>
</comment>
<dbReference type="NCBIfam" id="NF006875">
    <property type="entry name" value="PRK09372.1"/>
    <property type="match status" value="1"/>
</dbReference>
<evidence type="ECO:0000256" key="2">
    <source>
        <dbReference type="ARBA" id="ARBA00001968"/>
    </source>
</evidence>
<dbReference type="Proteomes" id="UP000051027">
    <property type="component" value="Unassembled WGS sequence"/>
</dbReference>
<proteinExistence type="inferred from homology"/>
<dbReference type="AlphaFoldDB" id="A0A0R2U9N8"/>
<dbReference type="EC" id="4.1.1.112" evidence="10"/>
<keyword evidence="6 10" id="KW-0456">Lyase</keyword>
<sequence>MSSLPDLSDQYADIIQIGKLALNTYGKKRSISGEIYTVSCADDNSIVKSILEQKGENKVLVVDAVGVAHASMVGDQIAESALLNNWAGIVVNGYVRDVEILKTMDLGIFARGSVAQKTDKRGHGFENIMISFGSVVMRSGHWMYVDENGWLVADRKLEL</sequence>
<dbReference type="GO" id="GO:0046872">
    <property type="term" value="F:metal ion binding"/>
    <property type="evidence" value="ECO:0007669"/>
    <property type="project" value="UniProtKB-KW"/>
</dbReference>
<dbReference type="PANTHER" id="PTHR33254:SF4">
    <property type="entry name" value="4-HYDROXY-4-METHYL-2-OXOGLUTARATE ALDOLASE 3-RELATED"/>
    <property type="match status" value="1"/>
</dbReference>
<keyword evidence="9" id="KW-0460">Magnesium</keyword>
<dbReference type="InterPro" id="IPR010203">
    <property type="entry name" value="RraA"/>
</dbReference>
<dbReference type="NCBIfam" id="TIGR01935">
    <property type="entry name" value="NOT-MenG"/>
    <property type="match status" value="1"/>
</dbReference>
<comment type="catalytic activity">
    <reaction evidence="1 10">
        <text>4-hydroxy-4-methyl-2-oxoglutarate = 2 pyruvate</text>
        <dbReference type="Rhea" id="RHEA:22748"/>
        <dbReference type="ChEBI" id="CHEBI:15361"/>
        <dbReference type="ChEBI" id="CHEBI:58276"/>
        <dbReference type="EC" id="4.1.3.17"/>
    </reaction>
</comment>
<feature type="binding site" evidence="9">
    <location>
        <begin position="74"/>
        <end position="77"/>
    </location>
    <ligand>
        <name>substrate</name>
    </ligand>
</feature>
<dbReference type="EC" id="4.1.3.17" evidence="10"/>
<keyword evidence="5 9" id="KW-0479">Metal-binding</keyword>
<evidence type="ECO:0000313" key="11">
    <source>
        <dbReference type="EMBL" id="KRO96257.1"/>
    </source>
</evidence>
<reference evidence="11 12" key="1">
    <citation type="submission" date="2015-10" db="EMBL/GenBank/DDBJ databases">
        <title>Metagenome-Assembled Genomes uncover a global brackish microbiome.</title>
        <authorList>
            <person name="Hugerth L.W."/>
            <person name="Larsson J."/>
            <person name="Alneberg J."/>
            <person name="Lindh M.V."/>
            <person name="Legrand C."/>
            <person name="Pinhassi J."/>
            <person name="Andersson A.F."/>
        </authorList>
    </citation>
    <scope>NUCLEOTIDE SEQUENCE [LARGE SCALE GENOMIC DNA]</scope>
    <source>
        <strain evidence="11">BACL1 MAG-120820-bin45</strain>
    </source>
</reference>
<evidence type="ECO:0000256" key="7">
    <source>
        <dbReference type="ARBA" id="ARBA00025046"/>
    </source>
</evidence>
<evidence type="ECO:0000256" key="1">
    <source>
        <dbReference type="ARBA" id="ARBA00001342"/>
    </source>
</evidence>
<evidence type="ECO:0000256" key="8">
    <source>
        <dbReference type="ARBA" id="ARBA00047973"/>
    </source>
</evidence>
<evidence type="ECO:0000313" key="12">
    <source>
        <dbReference type="Proteomes" id="UP000051027"/>
    </source>
</evidence>
<dbReference type="Gene3D" id="3.50.30.40">
    <property type="entry name" value="Ribonuclease E inhibitor RraA/RraA-like"/>
    <property type="match status" value="1"/>
</dbReference>
<feature type="binding site" evidence="9">
    <location>
        <position position="96"/>
    </location>
    <ligand>
        <name>substrate</name>
    </ligand>
</feature>
<feature type="binding site" evidence="9">
    <location>
        <position position="97"/>
    </location>
    <ligand>
        <name>Mg(2+)</name>
        <dbReference type="ChEBI" id="CHEBI:18420"/>
    </ligand>
</feature>
<organism evidence="11 12">
    <name type="scientific">SAR86 cluster bacterium BACL1 MAG-120820-bin45</name>
    <dbReference type="NCBI Taxonomy" id="1655612"/>
    <lineage>
        <taxon>Bacteria</taxon>
        <taxon>Pseudomonadati</taxon>
        <taxon>Pseudomonadota</taxon>
        <taxon>Gammaproteobacteria</taxon>
        <taxon>SAR86 cluster</taxon>
    </lineage>
</organism>
<comment type="cofactor">
    <cofactor evidence="9">
        <name>Mg(2+)</name>
        <dbReference type="ChEBI" id="CHEBI:18420"/>
    </cofactor>
</comment>
<dbReference type="GO" id="GO:0051252">
    <property type="term" value="P:regulation of RNA metabolic process"/>
    <property type="evidence" value="ECO:0007669"/>
    <property type="project" value="InterPro"/>
</dbReference>
<evidence type="ECO:0000256" key="5">
    <source>
        <dbReference type="ARBA" id="ARBA00022723"/>
    </source>
</evidence>
<dbReference type="Pfam" id="PF03737">
    <property type="entry name" value="RraA-like"/>
    <property type="match status" value="1"/>
</dbReference>
<dbReference type="EMBL" id="LICS01000004">
    <property type="protein sequence ID" value="KRO96257.1"/>
    <property type="molecule type" value="Genomic_DNA"/>
</dbReference>
<comment type="function">
    <text evidence="7 10">Catalyzes the aldol cleavage of 4-hydroxy-4-methyl-2-oxoglutarate (HMG) into 2 molecules of pyruvate. Also contains a secondary oxaloacetate (OAA) decarboxylase activity due to the common pyruvate enolate transition state formed following C-C bond cleavage in the retro-aldol and decarboxylation reactions.</text>
</comment>
<accession>A0A0R2U9N8</accession>
<evidence type="ECO:0000256" key="9">
    <source>
        <dbReference type="PIRSR" id="PIRSR605493-1"/>
    </source>
</evidence>
<dbReference type="CDD" id="cd16841">
    <property type="entry name" value="RraA_family"/>
    <property type="match status" value="1"/>
</dbReference>
<evidence type="ECO:0000256" key="10">
    <source>
        <dbReference type="RuleBase" id="RU004338"/>
    </source>
</evidence>
<evidence type="ECO:0000256" key="4">
    <source>
        <dbReference type="ARBA" id="ARBA00011233"/>
    </source>
</evidence>
<protein>
    <recommendedName>
        <fullName evidence="10">4-hydroxy-4-methyl-2-oxoglutarate aldolase</fullName>
        <shortName evidence="10">HMG aldolase</shortName>
        <ecNumber evidence="10">4.1.1.112</ecNumber>
        <ecNumber evidence="10">4.1.3.17</ecNumber>
    </recommendedName>
    <alternativeName>
        <fullName evidence="10">Oxaloacetate decarboxylase</fullName>
    </alternativeName>
</protein>
<dbReference type="GO" id="GO:0008948">
    <property type="term" value="F:oxaloacetate decarboxylase activity"/>
    <property type="evidence" value="ECO:0007669"/>
    <property type="project" value="UniProtKB-EC"/>
</dbReference>
<name>A0A0R2U9N8_9GAMM</name>
<dbReference type="STRING" id="1655612.ABS10_02815"/>
<dbReference type="GO" id="GO:0008428">
    <property type="term" value="F:ribonuclease inhibitor activity"/>
    <property type="evidence" value="ECO:0007669"/>
    <property type="project" value="InterPro"/>
</dbReference>
<comment type="cofactor">
    <cofactor evidence="2 10">
        <name>a divalent metal cation</name>
        <dbReference type="ChEBI" id="CHEBI:60240"/>
    </cofactor>
</comment>
<comment type="subunit">
    <text evidence="4 10">Homotrimer.</text>
</comment>